<gene>
    <name evidence="6" type="ORF">SAMN06265361_103130</name>
</gene>
<feature type="domain" description="Deoxynucleoside kinase" evidence="5">
    <location>
        <begin position="9"/>
        <end position="215"/>
    </location>
</feature>
<reference evidence="6" key="1">
    <citation type="submission" date="2017-05" db="EMBL/GenBank/DDBJ databases">
        <authorList>
            <person name="Varghese N."/>
            <person name="Submissions S."/>
        </authorList>
    </citation>
    <scope>NUCLEOTIDE SEQUENCE</scope>
    <source>
        <strain evidence="6">DSM 45262</strain>
    </source>
</reference>
<dbReference type="Proteomes" id="UP001157946">
    <property type="component" value="Unassembled WGS sequence"/>
</dbReference>
<dbReference type="InterPro" id="IPR050566">
    <property type="entry name" value="Deoxyribonucleoside_kinase"/>
</dbReference>
<feature type="active site" description="Proton acceptor" evidence="2">
    <location>
        <position position="89"/>
    </location>
</feature>
<feature type="binding site" evidence="4">
    <location>
        <begin position="13"/>
        <end position="21"/>
    </location>
    <ligand>
        <name>ATP</name>
        <dbReference type="ChEBI" id="CHEBI:30616"/>
    </ligand>
</feature>
<feature type="binding site" evidence="3">
    <location>
        <position position="49"/>
    </location>
    <ligand>
        <name>substrate</name>
    </ligand>
</feature>
<accession>A0AA45WNH9</accession>
<feature type="binding site" evidence="3">
    <location>
        <position position="160"/>
    </location>
    <ligand>
        <name>substrate</name>
    </ligand>
</feature>
<dbReference type="Pfam" id="PF01712">
    <property type="entry name" value="dNK"/>
    <property type="match status" value="1"/>
</dbReference>
<dbReference type="AlphaFoldDB" id="A0AA45WNH9"/>
<dbReference type="InterPro" id="IPR031314">
    <property type="entry name" value="DNK_dom"/>
</dbReference>
<keyword evidence="4" id="KW-0067">ATP-binding</keyword>
<organism evidence="6 7">
    <name type="scientific">Laceyella tengchongensis</name>
    <dbReference type="NCBI Taxonomy" id="574699"/>
    <lineage>
        <taxon>Bacteria</taxon>
        <taxon>Bacillati</taxon>
        <taxon>Bacillota</taxon>
        <taxon>Bacilli</taxon>
        <taxon>Bacillales</taxon>
        <taxon>Thermoactinomycetaceae</taxon>
        <taxon>Laceyella</taxon>
    </lineage>
</organism>
<dbReference type="InterPro" id="IPR027417">
    <property type="entry name" value="P-loop_NTPase"/>
</dbReference>
<evidence type="ECO:0000256" key="3">
    <source>
        <dbReference type="PIRSR" id="PIRSR000705-2"/>
    </source>
</evidence>
<feature type="binding site" evidence="3">
    <location>
        <position position="95"/>
    </location>
    <ligand>
        <name>substrate</name>
    </ligand>
</feature>
<protein>
    <submittedName>
        <fullName evidence="6">Deoxyadenosine/deoxycytidine kinase</fullName>
    </submittedName>
</protein>
<evidence type="ECO:0000256" key="1">
    <source>
        <dbReference type="ARBA" id="ARBA00007420"/>
    </source>
</evidence>
<keyword evidence="4" id="KW-0547">Nucleotide-binding</keyword>
<evidence type="ECO:0000256" key="2">
    <source>
        <dbReference type="PIRSR" id="PIRSR000705-1"/>
    </source>
</evidence>
<evidence type="ECO:0000259" key="5">
    <source>
        <dbReference type="Pfam" id="PF01712"/>
    </source>
</evidence>
<feature type="binding site" evidence="3">
    <location>
        <position position="66"/>
    </location>
    <ligand>
        <name>substrate</name>
    </ligand>
</feature>
<evidence type="ECO:0000256" key="4">
    <source>
        <dbReference type="PIRSR" id="PIRSR000705-3"/>
    </source>
</evidence>
<dbReference type="EMBL" id="FXTU01000003">
    <property type="protein sequence ID" value="SMP18311.1"/>
    <property type="molecule type" value="Genomic_DNA"/>
</dbReference>
<dbReference type="PANTHER" id="PTHR10513:SF35">
    <property type="entry name" value="DEOXYADENOSINE KINASE"/>
    <property type="match status" value="1"/>
</dbReference>
<dbReference type="GO" id="GO:0019136">
    <property type="term" value="F:deoxynucleoside kinase activity"/>
    <property type="evidence" value="ECO:0007669"/>
    <property type="project" value="InterPro"/>
</dbReference>
<keyword evidence="6" id="KW-0808">Transferase</keyword>
<dbReference type="GO" id="GO:0005524">
    <property type="term" value="F:ATP binding"/>
    <property type="evidence" value="ECO:0007669"/>
    <property type="project" value="UniProtKB-KW"/>
</dbReference>
<dbReference type="PANTHER" id="PTHR10513">
    <property type="entry name" value="DEOXYNUCLEOSIDE KINASE"/>
    <property type="match status" value="1"/>
</dbReference>
<feature type="binding site" evidence="3">
    <location>
        <position position="90"/>
    </location>
    <ligand>
        <name>substrate</name>
    </ligand>
</feature>
<evidence type="ECO:0000313" key="7">
    <source>
        <dbReference type="Proteomes" id="UP001157946"/>
    </source>
</evidence>
<dbReference type="Gene3D" id="3.40.50.300">
    <property type="entry name" value="P-loop containing nucleotide triphosphate hydrolases"/>
    <property type="match status" value="1"/>
</dbReference>
<comment type="similarity">
    <text evidence="1">Belongs to the DCK/DGK family.</text>
</comment>
<dbReference type="GO" id="GO:0005737">
    <property type="term" value="C:cytoplasm"/>
    <property type="evidence" value="ECO:0007669"/>
    <property type="project" value="TreeGrafter"/>
</dbReference>
<proteinExistence type="inferred from homology"/>
<feature type="binding site" evidence="3">
    <location>
        <position position="37"/>
    </location>
    <ligand>
        <name>substrate</name>
    </ligand>
</feature>
<sequence length="224" mass="25894">MVGSDELVIVVGGMIGLGKTSVATLLGEALNSKVFYESVDDNPLLPLLYTASEEESERMRYPFLLQLHFLDTRFKAIKRALTDKKNVLDRSIYEDWYFAKTLNELGRINDLEFHAYERLLDNMLEEIEGMPKKAPDLMVYLSASFETVLTRIGMRGREFEQDPSLVDYYHTLWSGYDDWVHHHYKASEVLVVNMDEIDVVNNEQDAEFVVTEVKKRLNKMGIIV</sequence>
<keyword evidence="6" id="KW-0418">Kinase</keyword>
<dbReference type="RefSeq" id="WP_102992480.1">
    <property type="nucleotide sequence ID" value="NZ_FXTU01000003.1"/>
</dbReference>
<dbReference type="SUPFAM" id="SSF52540">
    <property type="entry name" value="P-loop containing nucleoside triphosphate hydrolases"/>
    <property type="match status" value="1"/>
</dbReference>
<dbReference type="CDD" id="cd01673">
    <property type="entry name" value="dNK"/>
    <property type="match status" value="1"/>
</dbReference>
<evidence type="ECO:0000313" key="6">
    <source>
        <dbReference type="EMBL" id="SMP18311.1"/>
    </source>
</evidence>
<comment type="caution">
    <text evidence="6">The sequence shown here is derived from an EMBL/GenBank/DDBJ whole genome shotgun (WGS) entry which is preliminary data.</text>
</comment>
<feature type="binding site" evidence="4">
    <location>
        <begin position="151"/>
        <end position="155"/>
    </location>
    <ligand>
        <name>ATP</name>
        <dbReference type="ChEBI" id="CHEBI:30616"/>
    </ligand>
</feature>
<dbReference type="PIRSF" id="PIRSF000705">
    <property type="entry name" value="DNK"/>
    <property type="match status" value="1"/>
</dbReference>
<keyword evidence="7" id="KW-1185">Reference proteome</keyword>
<dbReference type="InterPro" id="IPR002624">
    <property type="entry name" value="DCK/DGK"/>
</dbReference>
<name>A0AA45WNH9_9BACL</name>